<protein>
    <recommendedName>
        <fullName evidence="2">AB hydrolase-1 domain-containing protein</fullName>
    </recommendedName>
</protein>
<evidence type="ECO:0000259" key="2">
    <source>
        <dbReference type="Pfam" id="PF00561"/>
    </source>
</evidence>
<dbReference type="Pfam" id="PF00561">
    <property type="entry name" value="Abhydrolase_1"/>
    <property type="match status" value="1"/>
</dbReference>
<organism evidence="3 4">
    <name type="scientific">Apiospora aurea</name>
    <dbReference type="NCBI Taxonomy" id="335848"/>
    <lineage>
        <taxon>Eukaryota</taxon>
        <taxon>Fungi</taxon>
        <taxon>Dikarya</taxon>
        <taxon>Ascomycota</taxon>
        <taxon>Pezizomycotina</taxon>
        <taxon>Sordariomycetes</taxon>
        <taxon>Xylariomycetidae</taxon>
        <taxon>Amphisphaeriales</taxon>
        <taxon>Apiosporaceae</taxon>
        <taxon>Apiospora</taxon>
    </lineage>
</organism>
<proteinExistence type="predicted"/>
<dbReference type="RefSeq" id="XP_066701736.1">
    <property type="nucleotide sequence ID" value="XM_066841874.1"/>
</dbReference>
<accession>A0ABR1QI75</accession>
<dbReference type="GeneID" id="92074936"/>
<evidence type="ECO:0000313" key="3">
    <source>
        <dbReference type="EMBL" id="KAK7956430.1"/>
    </source>
</evidence>
<dbReference type="Proteomes" id="UP001391051">
    <property type="component" value="Unassembled WGS sequence"/>
</dbReference>
<name>A0ABR1QI75_9PEZI</name>
<comment type="caution">
    <text evidence="3">The sequence shown here is derived from an EMBL/GenBank/DDBJ whole genome shotgun (WGS) entry which is preliminary data.</text>
</comment>
<feature type="signal peptide" evidence="1">
    <location>
        <begin position="1"/>
        <end position="20"/>
    </location>
</feature>
<dbReference type="Gene3D" id="3.40.50.1820">
    <property type="entry name" value="alpha/beta hydrolase"/>
    <property type="match status" value="2"/>
</dbReference>
<dbReference type="InterPro" id="IPR000073">
    <property type="entry name" value="AB_hydrolase_1"/>
</dbReference>
<dbReference type="InterPro" id="IPR050471">
    <property type="entry name" value="AB_hydrolase"/>
</dbReference>
<reference evidence="3 4" key="1">
    <citation type="submission" date="2023-01" db="EMBL/GenBank/DDBJ databases">
        <title>Analysis of 21 Apiospora genomes using comparative genomics revels a genus with tremendous synthesis potential of carbohydrate active enzymes and secondary metabolites.</title>
        <authorList>
            <person name="Sorensen T."/>
        </authorList>
    </citation>
    <scope>NUCLEOTIDE SEQUENCE [LARGE SCALE GENOMIC DNA]</scope>
    <source>
        <strain evidence="3 4">CBS 24483</strain>
    </source>
</reference>
<keyword evidence="1" id="KW-0732">Signal</keyword>
<dbReference type="EMBL" id="JAQQWE010000004">
    <property type="protein sequence ID" value="KAK7956430.1"/>
    <property type="molecule type" value="Genomic_DNA"/>
</dbReference>
<dbReference type="InterPro" id="IPR029058">
    <property type="entry name" value="AB_hydrolase_fold"/>
</dbReference>
<gene>
    <name evidence="3" type="ORF">PG986_005652</name>
</gene>
<keyword evidence="4" id="KW-1185">Reference proteome</keyword>
<dbReference type="PANTHER" id="PTHR43433">
    <property type="entry name" value="HYDROLASE, ALPHA/BETA FOLD FAMILY PROTEIN"/>
    <property type="match status" value="1"/>
</dbReference>
<feature type="domain" description="AB hydrolase-1" evidence="2">
    <location>
        <begin position="65"/>
        <end position="162"/>
    </location>
</feature>
<feature type="chain" id="PRO_5046931878" description="AB hydrolase-1 domain-containing protein" evidence="1">
    <location>
        <begin position="21"/>
        <end position="300"/>
    </location>
</feature>
<dbReference type="PANTHER" id="PTHR43433:SF5">
    <property type="entry name" value="AB HYDROLASE-1 DOMAIN-CONTAINING PROTEIN"/>
    <property type="match status" value="1"/>
</dbReference>
<evidence type="ECO:0000313" key="4">
    <source>
        <dbReference type="Proteomes" id="UP001391051"/>
    </source>
</evidence>
<sequence>MRSSTIYSSLISCFAAVASAQTTPVWETLPPTPQLPGNPAGTLTEINGVKIWHAEFGTAAAGQVPVLMLHGGFGNSDYYGKRPHLSSLSTPSPQNRADSVGGRAGDVVKSLMAKHHVIVMDTRGHGRSTMDSTPFTYEQYASDASALLETLGIAKAAWVGWSDMAIGTFAALLDSHDSTLVDHAFAFGGGHNPQSTNATFSSSATYAAFIGRATKEYAALQPTGDLKAFAAAADFARIKLGAKVTIADGQYEEAVALAEPALLNSWIAGSQRVTLTNVSHFAPLQDPDQFAAKVEDFLSA</sequence>
<dbReference type="SUPFAM" id="SSF53474">
    <property type="entry name" value="alpha/beta-Hydrolases"/>
    <property type="match status" value="1"/>
</dbReference>
<evidence type="ECO:0000256" key="1">
    <source>
        <dbReference type="SAM" id="SignalP"/>
    </source>
</evidence>